<evidence type="ECO:0000256" key="1">
    <source>
        <dbReference type="ARBA" id="ARBA00009258"/>
    </source>
</evidence>
<evidence type="ECO:0000313" key="9">
    <source>
        <dbReference type="EMBL" id="KAJ2668754.1"/>
    </source>
</evidence>
<evidence type="ECO:0000256" key="2">
    <source>
        <dbReference type="ARBA" id="ARBA00022552"/>
    </source>
</evidence>
<dbReference type="InterPro" id="IPR002877">
    <property type="entry name" value="RNA_MeTrfase_FtsJ_dom"/>
</dbReference>
<dbReference type="EMBL" id="JANBTW010000179">
    <property type="protein sequence ID" value="KAJ2668754.1"/>
    <property type="molecule type" value="Genomic_DNA"/>
</dbReference>
<feature type="domain" description="Ribosomal RNA methyltransferase FtsJ" evidence="8">
    <location>
        <begin position="56"/>
        <end position="229"/>
    </location>
</feature>
<proteinExistence type="inferred from homology"/>
<keyword evidence="2" id="KW-0698">rRNA processing</keyword>
<gene>
    <name evidence="9" type="primary">MRM2</name>
    <name evidence="9" type="ORF">GGI25_006364</name>
</gene>
<comment type="similarity">
    <text evidence="1">Belongs to the class I-like SAM-binding methyltransferase superfamily. RNA methyltransferase RlmE family.</text>
</comment>
<keyword evidence="3 9" id="KW-0489">Methyltransferase</keyword>
<accession>A0A9W8KUV7</accession>
<dbReference type="Proteomes" id="UP001151518">
    <property type="component" value="Unassembled WGS sequence"/>
</dbReference>
<dbReference type="GO" id="GO:0008650">
    <property type="term" value="F:rRNA (uridine-2'-O-)-methyltransferase activity"/>
    <property type="evidence" value="ECO:0007669"/>
    <property type="project" value="TreeGrafter"/>
</dbReference>
<evidence type="ECO:0000259" key="8">
    <source>
        <dbReference type="Pfam" id="PF01728"/>
    </source>
</evidence>
<feature type="active site" description="Proton acceptor" evidence="7">
    <location>
        <position position="187"/>
    </location>
</feature>
<evidence type="ECO:0000256" key="7">
    <source>
        <dbReference type="PIRSR" id="PIRSR005461-1"/>
    </source>
</evidence>
<dbReference type="AlphaFoldDB" id="A0A9W8KUV7"/>
<reference evidence="9" key="1">
    <citation type="submission" date="2022-07" db="EMBL/GenBank/DDBJ databases">
        <title>Phylogenomic reconstructions and comparative analyses of Kickxellomycotina fungi.</title>
        <authorList>
            <person name="Reynolds N.K."/>
            <person name="Stajich J.E."/>
            <person name="Barry K."/>
            <person name="Grigoriev I.V."/>
            <person name="Crous P."/>
            <person name="Smith M.E."/>
        </authorList>
    </citation>
    <scope>NUCLEOTIDE SEQUENCE</scope>
    <source>
        <strain evidence="9">NRRL 3115</strain>
    </source>
</reference>
<dbReference type="HAMAP" id="MF_01547">
    <property type="entry name" value="RNA_methyltr_E"/>
    <property type="match status" value="1"/>
</dbReference>
<name>A0A9W8KUV7_9FUNG</name>
<protein>
    <recommendedName>
        <fullName evidence="6">rRNA methyltransferase 2, mitochondrial</fullName>
    </recommendedName>
</protein>
<evidence type="ECO:0000256" key="3">
    <source>
        <dbReference type="ARBA" id="ARBA00022603"/>
    </source>
</evidence>
<evidence type="ECO:0000256" key="5">
    <source>
        <dbReference type="ARBA" id="ARBA00022691"/>
    </source>
</evidence>
<keyword evidence="4 9" id="KW-0808">Transferase</keyword>
<dbReference type="InterPro" id="IPR029063">
    <property type="entry name" value="SAM-dependent_MTases_sf"/>
</dbReference>
<evidence type="ECO:0000256" key="4">
    <source>
        <dbReference type="ARBA" id="ARBA00022679"/>
    </source>
</evidence>
<dbReference type="Gene3D" id="3.40.50.150">
    <property type="entry name" value="Vaccinia Virus protein VP39"/>
    <property type="match status" value="1"/>
</dbReference>
<dbReference type="PANTHER" id="PTHR10920">
    <property type="entry name" value="RIBOSOMAL RNA METHYLTRANSFERASE"/>
    <property type="match status" value="1"/>
</dbReference>
<dbReference type="OrthoDB" id="20105at2759"/>
<sequence length="238" mass="26419">MNASVRQASATALTMNASARHLQQRLMSGKKGGSSHRYMARQLRDPFVRKAQAEQFRARSSFKLLELLDKHKLVPPRDQWVVDCGAAPGGWSQVVARRHSRIVAVDLLPMQPIAQVRFVQGDFLQPATKAQIAELLGGQKVGLLLSDMAPSFTGHHAVDAARTMALCEDIIEFSGEFLALGGSMVVKFFMGGGEPEMRQALRRLFERVCIEKPAASRRQSSEQYFVCIRKLPQDSPQT</sequence>
<dbReference type="InterPro" id="IPR050082">
    <property type="entry name" value="RNA_methyltr_RlmE"/>
</dbReference>
<comment type="caution">
    <text evidence="9">The sequence shown here is derived from an EMBL/GenBank/DDBJ whole genome shotgun (WGS) entry which is preliminary data.</text>
</comment>
<evidence type="ECO:0000313" key="10">
    <source>
        <dbReference type="Proteomes" id="UP001151518"/>
    </source>
</evidence>
<organism evidence="9 10">
    <name type="scientific">Coemansia spiralis</name>
    <dbReference type="NCBI Taxonomy" id="417178"/>
    <lineage>
        <taxon>Eukaryota</taxon>
        <taxon>Fungi</taxon>
        <taxon>Fungi incertae sedis</taxon>
        <taxon>Zoopagomycota</taxon>
        <taxon>Kickxellomycotina</taxon>
        <taxon>Kickxellomycetes</taxon>
        <taxon>Kickxellales</taxon>
        <taxon>Kickxellaceae</taxon>
        <taxon>Coemansia</taxon>
    </lineage>
</organism>
<dbReference type="SUPFAM" id="SSF53335">
    <property type="entry name" value="S-adenosyl-L-methionine-dependent methyltransferases"/>
    <property type="match status" value="1"/>
</dbReference>
<evidence type="ECO:0000256" key="6">
    <source>
        <dbReference type="ARBA" id="ARBA00041184"/>
    </source>
</evidence>
<keyword evidence="5 7" id="KW-0949">S-adenosyl-L-methionine</keyword>
<dbReference type="Pfam" id="PF01728">
    <property type="entry name" value="FtsJ"/>
    <property type="match status" value="1"/>
</dbReference>
<dbReference type="PANTHER" id="PTHR10920:SF18">
    <property type="entry name" value="RRNA METHYLTRANSFERASE 2, MITOCHONDRIAL"/>
    <property type="match status" value="1"/>
</dbReference>
<dbReference type="PIRSF" id="PIRSF005461">
    <property type="entry name" value="23S_rRNA_mtase"/>
    <property type="match status" value="1"/>
</dbReference>
<dbReference type="InterPro" id="IPR015507">
    <property type="entry name" value="rRNA-MeTfrase_E"/>
</dbReference>